<gene>
    <name evidence="6" type="ORF">OH76DRAFT_1404751</name>
</gene>
<dbReference type="OrthoDB" id="2786161at2759"/>
<evidence type="ECO:0000256" key="2">
    <source>
        <dbReference type="ARBA" id="ARBA00022771"/>
    </source>
</evidence>
<evidence type="ECO:0000256" key="1">
    <source>
        <dbReference type="ARBA" id="ARBA00022723"/>
    </source>
</evidence>
<dbReference type="Gene3D" id="6.10.140.2220">
    <property type="match status" value="1"/>
</dbReference>
<dbReference type="SUPFAM" id="SSF144232">
    <property type="entry name" value="HIT/MYND zinc finger-like"/>
    <property type="match status" value="1"/>
</dbReference>
<dbReference type="STRING" id="139420.A0A371D7K5"/>
<accession>A0A371D7K5</accession>
<dbReference type="GO" id="GO:0008270">
    <property type="term" value="F:zinc ion binding"/>
    <property type="evidence" value="ECO:0007669"/>
    <property type="project" value="UniProtKB-KW"/>
</dbReference>
<sequence length="645" mass="73337">MNDAQFKMIYMKMVQNPRSVLAAARSGSPPDMMVLANTWSDPAANIPYPDALDVFLVHLQEDRVPTTMTAKFSDPPNLAFTAMLGISKMGEILPEDGPQVQQLVQAWPGIYKWSVYIFSSRIEGLDKMETRRRTTLDILSAFWYCICFRDVIRARMIQTPATIEMATRLWLEENDGPHQKRIDIPVGTCLFGCLLREAGAEQLDRVLKVVGGKATEVAKLAITRLQRTLKGPEYHPNHISMHIDLVNSLSRPRDHPLRHALLSANVIWVIAGALVKISVLLNTTRDPGYMDPMLGGFGYLRNCLESTDGFTWVTQAIDAGFLQAYCDCSPRFADLPREEYQMIEELMSRILPPYLVYRSVVEAADSALKKIERGAQKERIEHSRVRVPWAKFAQLVHDRARIVKAAEEAKGTQITCDNMKCQKIRTKQEVRRCSACLSTFYCSKECQETAWKEGDHKTMCKLKQRARLEGRADNVSKRDYQFLHYLAMFDSRMHIGELRRAAARDFPNTPLTELVVLIDQSVVPPKYGVKELKAYTLNDHVVISENEEARNKALIEKAQAHPDKYTIVDMTIAGGDALNKVMTLATGGFWSLESAVPHATPDTEKVRRQRNFENTLRWVFQAVDELDQSDLRRRMRRLGVKGGRF</sequence>
<dbReference type="Proteomes" id="UP000256964">
    <property type="component" value="Unassembled WGS sequence"/>
</dbReference>
<proteinExistence type="predicted"/>
<organism evidence="6 7">
    <name type="scientific">Lentinus brumalis</name>
    <dbReference type="NCBI Taxonomy" id="2498619"/>
    <lineage>
        <taxon>Eukaryota</taxon>
        <taxon>Fungi</taxon>
        <taxon>Dikarya</taxon>
        <taxon>Basidiomycota</taxon>
        <taxon>Agaricomycotina</taxon>
        <taxon>Agaricomycetes</taxon>
        <taxon>Polyporales</taxon>
        <taxon>Polyporaceae</taxon>
        <taxon>Lentinus</taxon>
    </lineage>
</organism>
<evidence type="ECO:0000259" key="5">
    <source>
        <dbReference type="PROSITE" id="PS50865"/>
    </source>
</evidence>
<keyword evidence="3" id="KW-0862">Zinc</keyword>
<evidence type="ECO:0000313" key="6">
    <source>
        <dbReference type="EMBL" id="RDX48482.1"/>
    </source>
</evidence>
<protein>
    <recommendedName>
        <fullName evidence="5">MYND-type domain-containing protein</fullName>
    </recommendedName>
</protein>
<dbReference type="AlphaFoldDB" id="A0A371D7K5"/>
<dbReference type="EMBL" id="KZ857411">
    <property type="protein sequence ID" value="RDX48482.1"/>
    <property type="molecule type" value="Genomic_DNA"/>
</dbReference>
<dbReference type="Pfam" id="PF01753">
    <property type="entry name" value="zf-MYND"/>
    <property type="match status" value="1"/>
</dbReference>
<keyword evidence="7" id="KW-1185">Reference proteome</keyword>
<name>A0A371D7K5_9APHY</name>
<reference evidence="6 7" key="1">
    <citation type="journal article" date="2018" name="Biotechnol. Biofuels">
        <title>Integrative visual omics of the white-rot fungus Polyporus brumalis exposes the biotechnological potential of its oxidative enzymes for delignifying raw plant biomass.</title>
        <authorList>
            <person name="Miyauchi S."/>
            <person name="Rancon A."/>
            <person name="Drula E."/>
            <person name="Hage H."/>
            <person name="Chaduli D."/>
            <person name="Favel A."/>
            <person name="Grisel S."/>
            <person name="Henrissat B."/>
            <person name="Herpoel-Gimbert I."/>
            <person name="Ruiz-Duenas F.J."/>
            <person name="Chevret D."/>
            <person name="Hainaut M."/>
            <person name="Lin J."/>
            <person name="Wang M."/>
            <person name="Pangilinan J."/>
            <person name="Lipzen A."/>
            <person name="Lesage-Meessen L."/>
            <person name="Navarro D."/>
            <person name="Riley R."/>
            <person name="Grigoriev I.V."/>
            <person name="Zhou S."/>
            <person name="Raouche S."/>
            <person name="Rosso M.N."/>
        </authorList>
    </citation>
    <scope>NUCLEOTIDE SEQUENCE [LARGE SCALE GENOMIC DNA]</scope>
    <source>
        <strain evidence="6 7">BRFM 1820</strain>
    </source>
</reference>
<evidence type="ECO:0000313" key="7">
    <source>
        <dbReference type="Proteomes" id="UP000256964"/>
    </source>
</evidence>
<keyword evidence="1" id="KW-0479">Metal-binding</keyword>
<dbReference type="InterPro" id="IPR002893">
    <property type="entry name" value="Znf_MYND"/>
</dbReference>
<evidence type="ECO:0000256" key="4">
    <source>
        <dbReference type="PROSITE-ProRule" id="PRU00134"/>
    </source>
</evidence>
<keyword evidence="2 4" id="KW-0863">Zinc-finger</keyword>
<evidence type="ECO:0000256" key="3">
    <source>
        <dbReference type="ARBA" id="ARBA00022833"/>
    </source>
</evidence>
<dbReference type="PROSITE" id="PS50865">
    <property type="entry name" value="ZF_MYND_2"/>
    <property type="match status" value="1"/>
</dbReference>
<feature type="domain" description="MYND-type" evidence="5">
    <location>
        <begin position="418"/>
        <end position="460"/>
    </location>
</feature>